<dbReference type="EMBL" id="MNCJ02000321">
    <property type="protein sequence ID" value="KAF5801616.1"/>
    <property type="molecule type" value="Genomic_DNA"/>
</dbReference>
<accession>A0A9K3IS18</accession>
<proteinExistence type="predicted"/>
<comment type="caution">
    <text evidence="1">The sequence shown here is derived from an EMBL/GenBank/DDBJ whole genome shotgun (WGS) entry which is preliminary data.</text>
</comment>
<gene>
    <name evidence="1" type="ORF">HanXRQr2_Chr06g0250201</name>
</gene>
<keyword evidence="2" id="KW-1185">Reference proteome</keyword>
<reference evidence="1" key="1">
    <citation type="journal article" date="2017" name="Nature">
        <title>The sunflower genome provides insights into oil metabolism, flowering and Asterid evolution.</title>
        <authorList>
            <person name="Badouin H."/>
            <person name="Gouzy J."/>
            <person name="Grassa C.J."/>
            <person name="Murat F."/>
            <person name="Staton S.E."/>
            <person name="Cottret L."/>
            <person name="Lelandais-Briere C."/>
            <person name="Owens G.L."/>
            <person name="Carrere S."/>
            <person name="Mayjonade B."/>
            <person name="Legrand L."/>
            <person name="Gill N."/>
            <person name="Kane N.C."/>
            <person name="Bowers J.E."/>
            <person name="Hubner S."/>
            <person name="Bellec A."/>
            <person name="Berard A."/>
            <person name="Berges H."/>
            <person name="Blanchet N."/>
            <person name="Boniface M.C."/>
            <person name="Brunel D."/>
            <person name="Catrice O."/>
            <person name="Chaidir N."/>
            <person name="Claudel C."/>
            <person name="Donnadieu C."/>
            <person name="Faraut T."/>
            <person name="Fievet G."/>
            <person name="Helmstetter N."/>
            <person name="King M."/>
            <person name="Knapp S.J."/>
            <person name="Lai Z."/>
            <person name="Le Paslier M.C."/>
            <person name="Lippi Y."/>
            <person name="Lorenzon L."/>
            <person name="Mandel J.R."/>
            <person name="Marage G."/>
            <person name="Marchand G."/>
            <person name="Marquand E."/>
            <person name="Bret-Mestries E."/>
            <person name="Morien E."/>
            <person name="Nambeesan S."/>
            <person name="Nguyen T."/>
            <person name="Pegot-Espagnet P."/>
            <person name="Pouilly N."/>
            <person name="Raftis F."/>
            <person name="Sallet E."/>
            <person name="Schiex T."/>
            <person name="Thomas J."/>
            <person name="Vandecasteele C."/>
            <person name="Vares D."/>
            <person name="Vear F."/>
            <person name="Vautrin S."/>
            <person name="Crespi M."/>
            <person name="Mangin B."/>
            <person name="Burke J.M."/>
            <person name="Salse J."/>
            <person name="Munos S."/>
            <person name="Vincourt P."/>
            <person name="Rieseberg L.H."/>
            <person name="Langlade N.B."/>
        </authorList>
    </citation>
    <scope>NUCLEOTIDE SEQUENCE</scope>
    <source>
        <tissue evidence="1">Leaves</tissue>
    </source>
</reference>
<sequence>MMKEKRMGITHSLNGILLQQEVHTFVKASSSRTFELVVELRGIVYNNVTMEDLST</sequence>
<organism evidence="1 2">
    <name type="scientific">Helianthus annuus</name>
    <name type="common">Common sunflower</name>
    <dbReference type="NCBI Taxonomy" id="4232"/>
    <lineage>
        <taxon>Eukaryota</taxon>
        <taxon>Viridiplantae</taxon>
        <taxon>Streptophyta</taxon>
        <taxon>Embryophyta</taxon>
        <taxon>Tracheophyta</taxon>
        <taxon>Spermatophyta</taxon>
        <taxon>Magnoliopsida</taxon>
        <taxon>eudicotyledons</taxon>
        <taxon>Gunneridae</taxon>
        <taxon>Pentapetalae</taxon>
        <taxon>asterids</taxon>
        <taxon>campanulids</taxon>
        <taxon>Asterales</taxon>
        <taxon>Asteraceae</taxon>
        <taxon>Asteroideae</taxon>
        <taxon>Heliantheae alliance</taxon>
        <taxon>Heliantheae</taxon>
        <taxon>Helianthus</taxon>
    </lineage>
</organism>
<dbReference type="Proteomes" id="UP000215914">
    <property type="component" value="Unassembled WGS sequence"/>
</dbReference>
<evidence type="ECO:0000313" key="1">
    <source>
        <dbReference type="EMBL" id="KAF5801616.1"/>
    </source>
</evidence>
<dbReference type="Gramene" id="mRNA:HanXRQr2_Chr06g0250201">
    <property type="protein sequence ID" value="mRNA:HanXRQr2_Chr06g0250201"/>
    <property type="gene ID" value="HanXRQr2_Chr06g0250201"/>
</dbReference>
<protein>
    <submittedName>
        <fullName evidence="1">Uncharacterized protein</fullName>
    </submittedName>
</protein>
<name>A0A9K3IS18_HELAN</name>
<dbReference type="AlphaFoldDB" id="A0A9K3IS18"/>
<reference evidence="1" key="2">
    <citation type="submission" date="2020-06" db="EMBL/GenBank/DDBJ databases">
        <title>Helianthus annuus Genome sequencing and assembly Release 2.</title>
        <authorList>
            <person name="Gouzy J."/>
            <person name="Langlade N."/>
            <person name="Munos S."/>
        </authorList>
    </citation>
    <scope>NUCLEOTIDE SEQUENCE</scope>
    <source>
        <tissue evidence="1">Leaves</tissue>
    </source>
</reference>
<evidence type="ECO:0000313" key="2">
    <source>
        <dbReference type="Proteomes" id="UP000215914"/>
    </source>
</evidence>